<sequence>MNLISLVNGIRAIPMPKNFQESPLLIFNMGYEKFVLSVGRIDTVDPLNRVLDLIPFEKETVEKATLLIHVSQEGNGIIKDFFRKYRSVASGNAIFLTSKTGAKSGLWFKKTSSNNSAVFRIIHGQDCLTASTSTRNDSKRLAFVKCEENPMQVWGAVARKAIDNRMEHREEDEEERAATDAVEETIERLHTYAMRM</sequence>
<name>A0A1Y1S5B9_9MICR</name>
<evidence type="ECO:0000313" key="2">
    <source>
        <dbReference type="Proteomes" id="UP000192639"/>
    </source>
</evidence>
<keyword evidence="2" id="KW-1185">Reference proteome</keyword>
<gene>
    <name evidence="1" type="ORF">ECANGB1_1952</name>
</gene>
<comment type="caution">
    <text evidence="1">The sequence shown here is derived from an EMBL/GenBank/DDBJ whole genome shotgun (WGS) entry which is preliminary data.</text>
</comment>
<evidence type="ECO:0000313" key="1">
    <source>
        <dbReference type="EMBL" id="ORD93594.1"/>
    </source>
</evidence>
<protein>
    <submittedName>
        <fullName evidence="1">Uncharacterized protein</fullName>
    </submittedName>
</protein>
<dbReference type="VEuPathDB" id="MicrosporidiaDB:ECANGB1_1952"/>
<dbReference type="AlphaFoldDB" id="A0A1Y1S5B9"/>
<accession>A0A1Y1S5B9</accession>
<reference evidence="1 2" key="1">
    <citation type="journal article" date="2017" name="Environ. Microbiol.">
        <title>Decay of the glycolytic pathway and adaptation to intranuclear parasitism within Enterocytozoonidae microsporidia.</title>
        <authorList>
            <person name="Wiredu Boakye D."/>
            <person name="Jaroenlak P."/>
            <person name="Prachumwat A."/>
            <person name="Williams T.A."/>
            <person name="Bateman K.S."/>
            <person name="Itsathitphaisarn O."/>
            <person name="Sritunyalucksana K."/>
            <person name="Paszkiewicz K.H."/>
            <person name="Moore K.A."/>
            <person name="Stentiford G.D."/>
            <person name="Williams B.A."/>
        </authorList>
    </citation>
    <scope>NUCLEOTIDE SEQUENCE [LARGE SCALE GENOMIC DNA]</scope>
    <source>
        <strain evidence="1 2">GB1</strain>
    </source>
</reference>
<organism evidence="1 2">
    <name type="scientific">Enterospora canceri</name>
    <dbReference type="NCBI Taxonomy" id="1081671"/>
    <lineage>
        <taxon>Eukaryota</taxon>
        <taxon>Fungi</taxon>
        <taxon>Fungi incertae sedis</taxon>
        <taxon>Microsporidia</taxon>
        <taxon>Enterocytozoonidae</taxon>
        <taxon>Enterospora</taxon>
    </lineage>
</organism>
<dbReference type="EMBL" id="LWDP01000064">
    <property type="protein sequence ID" value="ORD93594.1"/>
    <property type="molecule type" value="Genomic_DNA"/>
</dbReference>
<dbReference type="Proteomes" id="UP000192639">
    <property type="component" value="Unassembled WGS sequence"/>
</dbReference>
<proteinExistence type="predicted"/>